<feature type="compositionally biased region" description="Polar residues" evidence="20">
    <location>
        <begin position="1968"/>
        <end position="1991"/>
    </location>
</feature>
<feature type="region of interest" description="Disordered" evidence="20">
    <location>
        <begin position="922"/>
        <end position="946"/>
    </location>
</feature>
<evidence type="ECO:0000256" key="12">
    <source>
        <dbReference type="ARBA" id="ARBA00023004"/>
    </source>
</evidence>
<feature type="compositionally biased region" description="Polar residues" evidence="20">
    <location>
        <begin position="625"/>
        <end position="654"/>
    </location>
</feature>
<evidence type="ECO:0000256" key="2">
    <source>
        <dbReference type="ARBA" id="ARBA00004123"/>
    </source>
</evidence>
<organism evidence="22 23">
    <name type="scientific">Gopherus evgoodei</name>
    <name type="common">Goodes thornscrub tortoise</name>
    <dbReference type="NCBI Taxonomy" id="1825980"/>
    <lineage>
        <taxon>Eukaryota</taxon>
        <taxon>Metazoa</taxon>
        <taxon>Chordata</taxon>
        <taxon>Craniata</taxon>
        <taxon>Vertebrata</taxon>
        <taxon>Euteleostomi</taxon>
        <taxon>Archelosauria</taxon>
        <taxon>Testudinata</taxon>
        <taxon>Testudines</taxon>
        <taxon>Cryptodira</taxon>
        <taxon>Durocryptodira</taxon>
        <taxon>Testudinoidea</taxon>
        <taxon>Testudinidae</taxon>
        <taxon>Gopherus</taxon>
    </lineage>
</organism>
<dbReference type="PANTHER" id="PTHR12549:SF6">
    <property type="entry name" value="JMJC DOMAIN-CONTAINING HISTONE DEMETHYLATION PROTEIN 2C-RELATED"/>
    <property type="match status" value="1"/>
</dbReference>
<keyword evidence="14" id="KW-0804">Transcription</keyword>
<feature type="compositionally biased region" description="Basic and acidic residues" evidence="20">
    <location>
        <begin position="1651"/>
        <end position="1667"/>
    </location>
</feature>
<feature type="compositionally biased region" description="Basic and acidic residues" evidence="20">
    <location>
        <begin position="434"/>
        <end position="456"/>
    </location>
</feature>
<name>A0A8C4WEQ6_9SAUR</name>
<keyword evidence="23" id="KW-1185">Reference proteome</keyword>
<gene>
    <name evidence="22" type="primary">JMJD1C</name>
</gene>
<comment type="cofactor">
    <cofactor evidence="1">
        <name>Fe(2+)</name>
        <dbReference type="ChEBI" id="CHEBI:29033"/>
    </cofactor>
</comment>
<evidence type="ECO:0000256" key="4">
    <source>
        <dbReference type="ARBA" id="ARBA00022553"/>
    </source>
</evidence>
<keyword evidence="3" id="KW-1017">Isopeptide bond</keyword>
<evidence type="ECO:0000256" key="9">
    <source>
        <dbReference type="ARBA" id="ARBA00022853"/>
    </source>
</evidence>
<feature type="compositionally biased region" description="Polar residues" evidence="20">
    <location>
        <begin position="1159"/>
        <end position="1195"/>
    </location>
</feature>
<keyword evidence="7" id="KW-0862">Zinc</keyword>
<feature type="region of interest" description="Disordered" evidence="20">
    <location>
        <begin position="1144"/>
        <end position="1195"/>
    </location>
</feature>
<dbReference type="InterPro" id="IPR045109">
    <property type="entry name" value="LSDs-like"/>
</dbReference>
<keyword evidence="13" id="KW-0805">Transcription regulation</keyword>
<dbReference type="Ensembl" id="ENSGEVT00005017100.1">
    <property type="protein sequence ID" value="ENSGEVP00005016281.1"/>
    <property type="gene ID" value="ENSGEVG00005011534.1"/>
</dbReference>
<keyword evidence="9" id="KW-0156">Chromatin regulator</keyword>
<evidence type="ECO:0000256" key="11">
    <source>
        <dbReference type="ARBA" id="ARBA00023002"/>
    </source>
</evidence>
<feature type="compositionally biased region" description="Polar residues" evidence="20">
    <location>
        <begin position="387"/>
        <end position="415"/>
    </location>
</feature>
<dbReference type="GO" id="GO:0032454">
    <property type="term" value="F:histone H3K9 demethylase activity"/>
    <property type="evidence" value="ECO:0007669"/>
    <property type="project" value="InterPro"/>
</dbReference>
<reference evidence="22" key="1">
    <citation type="submission" date="2019-06" db="EMBL/GenBank/DDBJ databases">
        <title>G10K-VGP Goodes thornscrub tortoise genome, primary haplotype.</title>
        <authorList>
            <person name="Murphy B."/>
            <person name="Edwards T."/>
            <person name="Rhie A."/>
            <person name="Koren S."/>
            <person name="Phillippy A."/>
            <person name="Fedrigo O."/>
            <person name="Haase B."/>
            <person name="Mountcastle J."/>
            <person name="Lewin H."/>
            <person name="Damas J."/>
            <person name="Howe K."/>
            <person name="Formenti G."/>
            <person name="Myers G."/>
            <person name="Durbin R."/>
            <person name="Jarvis E.D."/>
        </authorList>
    </citation>
    <scope>NUCLEOTIDE SEQUENCE [LARGE SCALE GENOMIC DNA]</scope>
</reference>
<feature type="compositionally biased region" description="Polar residues" evidence="20">
    <location>
        <begin position="2043"/>
        <end position="2064"/>
    </location>
</feature>
<comment type="subcellular location">
    <subcellularLocation>
        <location evidence="2">Nucleus</location>
    </subcellularLocation>
</comment>
<dbReference type="Pfam" id="PF22988">
    <property type="entry name" value="PWWP_KDM3B"/>
    <property type="match status" value="1"/>
</dbReference>
<evidence type="ECO:0000256" key="5">
    <source>
        <dbReference type="ARBA" id="ARBA00022723"/>
    </source>
</evidence>
<feature type="domain" description="JmjC" evidence="21">
    <location>
        <begin position="2180"/>
        <end position="2404"/>
    </location>
</feature>
<keyword evidence="4" id="KW-0597">Phosphoprotein</keyword>
<accession>A0A8C4WEQ6</accession>
<evidence type="ECO:0000313" key="22">
    <source>
        <dbReference type="Ensembl" id="ENSGEVP00005016281.1"/>
    </source>
</evidence>
<feature type="compositionally biased region" description="Polar residues" evidence="20">
    <location>
        <begin position="660"/>
        <end position="673"/>
    </location>
</feature>
<keyword evidence="8" id="KW-0832">Ubl conjugation</keyword>
<feature type="compositionally biased region" description="Polar residues" evidence="20">
    <location>
        <begin position="1683"/>
        <end position="1693"/>
    </location>
</feature>
<dbReference type="GO" id="GO:0006357">
    <property type="term" value="P:regulation of transcription by RNA polymerase II"/>
    <property type="evidence" value="ECO:0007669"/>
    <property type="project" value="TreeGrafter"/>
</dbReference>
<evidence type="ECO:0000256" key="13">
    <source>
        <dbReference type="ARBA" id="ARBA00023015"/>
    </source>
</evidence>
<feature type="region of interest" description="Disordered" evidence="20">
    <location>
        <begin position="1968"/>
        <end position="2064"/>
    </location>
</feature>
<evidence type="ECO:0000256" key="19">
    <source>
        <dbReference type="ARBA" id="ARBA00079980"/>
    </source>
</evidence>
<keyword evidence="12" id="KW-0408">Iron</keyword>
<feature type="compositionally biased region" description="Basic residues" evidence="20">
    <location>
        <begin position="340"/>
        <end position="350"/>
    </location>
</feature>
<protein>
    <recommendedName>
        <fullName evidence="18">Probable JmjC domain-containing histone demethylation protein 2C</fullName>
    </recommendedName>
    <alternativeName>
        <fullName evidence="19">Jumonji domain-containing protein 1C</fullName>
    </alternativeName>
</protein>
<dbReference type="PROSITE" id="PS51184">
    <property type="entry name" value="JMJC"/>
    <property type="match status" value="1"/>
</dbReference>
<dbReference type="OrthoDB" id="1667110at2759"/>
<evidence type="ECO:0000256" key="7">
    <source>
        <dbReference type="ARBA" id="ARBA00022833"/>
    </source>
</evidence>
<evidence type="ECO:0000259" key="21">
    <source>
        <dbReference type="PROSITE" id="PS51184"/>
    </source>
</evidence>
<dbReference type="Proteomes" id="UP000694390">
    <property type="component" value="Chromosome 7"/>
</dbReference>
<dbReference type="InterPro" id="IPR003347">
    <property type="entry name" value="JmjC_dom"/>
</dbReference>
<dbReference type="InterPro" id="IPR054504">
    <property type="entry name" value="PWWP_KDM3B"/>
</dbReference>
<evidence type="ECO:0000256" key="16">
    <source>
        <dbReference type="ARBA" id="ARBA00037987"/>
    </source>
</evidence>
<reference evidence="22" key="3">
    <citation type="submission" date="2025-09" db="UniProtKB">
        <authorList>
            <consortium name="Ensembl"/>
        </authorList>
    </citation>
    <scope>IDENTIFICATION</scope>
</reference>
<dbReference type="InterPro" id="IPR054294">
    <property type="entry name" value="DUF7030"/>
</dbReference>
<keyword evidence="6" id="KW-0863">Zinc-finger</keyword>
<keyword evidence="15" id="KW-0539">Nucleus</keyword>
<evidence type="ECO:0000256" key="15">
    <source>
        <dbReference type="ARBA" id="ARBA00023242"/>
    </source>
</evidence>
<dbReference type="GO" id="GO:0031490">
    <property type="term" value="F:chromatin DNA binding"/>
    <property type="evidence" value="ECO:0007669"/>
    <property type="project" value="TreeGrafter"/>
</dbReference>
<evidence type="ECO:0000256" key="14">
    <source>
        <dbReference type="ARBA" id="ARBA00023163"/>
    </source>
</evidence>
<dbReference type="Pfam" id="PF02373">
    <property type="entry name" value="JmjC"/>
    <property type="match status" value="1"/>
</dbReference>
<feature type="compositionally biased region" description="Basic residues" evidence="20">
    <location>
        <begin position="297"/>
        <end position="311"/>
    </location>
</feature>
<dbReference type="InterPro" id="IPR054503">
    <property type="entry name" value="KDM3AB_Tudor"/>
</dbReference>
<feature type="compositionally biased region" description="Basic residues" evidence="20">
    <location>
        <begin position="1641"/>
        <end position="1650"/>
    </location>
</feature>
<dbReference type="PANTHER" id="PTHR12549">
    <property type="entry name" value="JMJC DOMAIN-CONTAINING HISTONE DEMETHYLATION PROTEIN"/>
    <property type="match status" value="1"/>
</dbReference>
<dbReference type="Gene3D" id="2.60.120.650">
    <property type="entry name" value="Cupin"/>
    <property type="match status" value="1"/>
</dbReference>
<feature type="region of interest" description="Disordered" evidence="20">
    <location>
        <begin position="254"/>
        <end position="456"/>
    </location>
</feature>
<keyword evidence="10" id="KW-0223">Dioxygenase</keyword>
<feature type="compositionally biased region" description="Basic and acidic residues" evidence="20">
    <location>
        <begin position="320"/>
        <end position="339"/>
    </location>
</feature>
<dbReference type="GO" id="GO:0008270">
    <property type="term" value="F:zinc ion binding"/>
    <property type="evidence" value="ECO:0007669"/>
    <property type="project" value="UniProtKB-KW"/>
</dbReference>
<evidence type="ECO:0000256" key="10">
    <source>
        <dbReference type="ARBA" id="ARBA00022964"/>
    </source>
</evidence>
<dbReference type="GeneTree" id="ENSGT00940000158210"/>
<dbReference type="FunFam" id="2.60.120.650:FF:000008">
    <property type="entry name" value="Probable JmjC domain-containing histone demethylation protein 2C"/>
    <property type="match status" value="1"/>
</dbReference>
<dbReference type="SUPFAM" id="SSF51197">
    <property type="entry name" value="Clavaminate synthase-like"/>
    <property type="match status" value="1"/>
</dbReference>
<evidence type="ECO:0000256" key="17">
    <source>
        <dbReference type="ARBA" id="ARBA00056982"/>
    </source>
</evidence>
<comment type="similarity">
    <text evidence="16">Belongs to the JHDM2 histone demethylase family.</text>
</comment>
<dbReference type="SMART" id="SM00558">
    <property type="entry name" value="JmjC"/>
    <property type="match status" value="1"/>
</dbReference>
<feature type="compositionally biased region" description="Polar residues" evidence="20">
    <location>
        <begin position="277"/>
        <end position="296"/>
    </location>
</feature>
<feature type="compositionally biased region" description="Low complexity" evidence="20">
    <location>
        <begin position="370"/>
        <end position="379"/>
    </location>
</feature>
<dbReference type="GO" id="GO:0000785">
    <property type="term" value="C:chromatin"/>
    <property type="evidence" value="ECO:0007669"/>
    <property type="project" value="TreeGrafter"/>
</dbReference>
<feature type="compositionally biased region" description="Polar residues" evidence="20">
    <location>
        <begin position="1261"/>
        <end position="1281"/>
    </location>
</feature>
<feature type="region of interest" description="Disordered" evidence="20">
    <location>
        <begin position="1450"/>
        <end position="1469"/>
    </location>
</feature>
<evidence type="ECO:0000256" key="1">
    <source>
        <dbReference type="ARBA" id="ARBA00001954"/>
    </source>
</evidence>
<dbReference type="GO" id="GO:0000118">
    <property type="term" value="C:histone deacetylase complex"/>
    <property type="evidence" value="ECO:0007669"/>
    <property type="project" value="TreeGrafter"/>
</dbReference>
<reference evidence="22" key="2">
    <citation type="submission" date="2025-08" db="UniProtKB">
        <authorList>
            <consortium name="Ensembl"/>
        </authorList>
    </citation>
    <scope>IDENTIFICATION</scope>
</reference>
<evidence type="ECO:0000256" key="6">
    <source>
        <dbReference type="ARBA" id="ARBA00022771"/>
    </source>
</evidence>
<feature type="compositionally biased region" description="Low complexity" evidence="20">
    <location>
        <begin position="1221"/>
        <end position="1232"/>
    </location>
</feature>
<feature type="region of interest" description="Disordered" evidence="20">
    <location>
        <begin position="1608"/>
        <end position="1694"/>
    </location>
</feature>
<evidence type="ECO:0000256" key="20">
    <source>
        <dbReference type="SAM" id="MobiDB-lite"/>
    </source>
</evidence>
<dbReference type="GO" id="GO:0051213">
    <property type="term" value="F:dioxygenase activity"/>
    <property type="evidence" value="ECO:0007669"/>
    <property type="project" value="UniProtKB-KW"/>
</dbReference>
<sequence length="2446" mass="273510">MAVVETRPELVGKRFLCVGGGEEEPPEREESGRWRAGVIRAVSHRDSHSPELAVYVEFDDLEWEKREWVKVYEDFAAFLVEYQLVWAKRKDPSQTQGSKIKQIQWPALTFKPLVGKSVYSSITAVEFLVDKQLDFVTEDSAFQPYQDDVDSLNPVLRDNPQLHEEVKVWVKEQKVQEIFMQGPYSLNGYRVRVYRQDSATQWFTGIITHHDLFTRTMIVMNDQVLEPQNVDPSMVQMTFLDDVVHSLLKGENIGITSRRRSRSNQNSNTAHGHYTRAQANSPRPAMNSQTAAPKQNSHQHHQQRNARPNKRKGSDSSMPDEEKMKEEKYDYIGRGENPKNKNKHFISKRRKPEEDEKKLSMKRLRTDNISDYSESSDSENSNKRLTDSSSEQNSENELKSKNTSNIGEEGNSQGSERIEEQTLIDRQSPWDEIQADKNHQGAERLKSAELDQQEKNSLHPAEQLKFYGQSASDAHVQECNVENRHTMDLLTNEQFVPRPPTPKCGVDATNENNSDEESQENAASTFGLQTLQKIVSCGSNLKHRFTNVNFQEVRKQETDQSWVSNVVSKMDLIQSGIMKTTVNEHLNPEKEKVQHGSFVSSLNVVSLAEEGKLHKRSPAPDAVKSKSSTSVDHPKTKSNSSPDVKPKLTQSPDTVKSKVSYETSHVTGVSRSANKTEHDMPRSSFHPVPARVSALEATKSPLIIDKNEHFTVYRDPTLIGQETGTNHISPYLHQHNYPLHSSSHRTCLNPNTHHPALSGAPHLLTVSSNQTPLSAINTHPLSTASHHSVHHPHLLPAVLPGVPTASLLGGHPRLETAHASSLSHLALAHQQQQMLQHQSPHLLGQAHPSASYNQIGLYPIIWQYPNGTHAYSGLGLPSSKWVHPETPVNAEASLRRNTPSPWLHQPTPVTSADSLGLLSHIPVRPSSADPHRPLKLTTHSSPPLSKNIVDHHKEEFERKAFIEPLRSVTTAPVKTDLEHSRTQTAKESHLHRHFVDPMLSQLQKPPQETGERLSKYKEEHRRILQESIEVAPFTAKIKALEGERENYSRVTPLSSSSPKSYAVKHDKEPERSVSELYKIKHSAPQSLPQSNYFTTLSNSVVNEPPRSYPSKEVSSLYVDKQNSCPSIAANPQSLASFISSLSKPPPLIKHQPEGEGSVSKITEQPSHQMTSHSVNSFRNDCGSPTQLSVSSSNTLRSMPALHRAPVFHPPVHQNLERKESSYSSLSPPTLTPVQPVNAGGKTQELQKPPTLVPEPKEAQTMYKSTSEQNLSDIWKSNNAPNNEKVEWHVERTSGKSQSATASVIVRPPSSIKYDSMPVMQSASKDRINERSSAGTNQPDCLKPVESRDTGRIILPNMNSDTTHTHYEKNFPAVSEGSTPSSVTPTTTIMCSTKTDVTTSAATTTSVSSWGSSEVTYSLSHTVLACTPVECTSSGTVSQVVARTQESKVSTTAPVTPASGKTGSAIQPNSGFSGPTDFIHLKKHKAALAAAQFKSSNASETESNAVKNQTFPASISLDSTIVCNTINKANCVGNGQASQISQPNYHTKLKKAWLTRHSEEDKNTNKKENSGNNVSEIIKPCTVNLIASTSNDLQNNIESTILADKFVKEDKHTRRKAKRTYESGSECGDSDESESKSEQRTKRQPKPTYKKKQNDLQKKKGDTEEEVKPNGILSRSAKERSKMKLQNSSNSTGIPRSVLKDWRKVKKLKQTGESFLQDDSCSEIGPNLQKCRECRLIRSKKGEEPTHSPVFCRFYYFRRLSFSKNGVVRIDGFSSPDQYDDEAMSLWTHDNYENDEVDLETSKYILDIIGDKFCQLVTSEKTAMSWVKKDAKIAWKRAVRGVREMCDACEATLFNIHWVCQKCGFVVCLDCYKAKERKSSRDKELYAWMKCVKGQPHDHKHLMPTQIIPGSVLTDLLDAMHSLREKFEIKSYCQCTSKQNMLIGKFPAMNGVSQVLQNVLNHSNKISLCMPESQQPNTPQKSETNGNTSPGSDVSADSKLTPPESQSPLHWLADLAEQKAREEKKENKECPPGKHTKEERDQNISESLNCKTSPPVSQNNEQGSTLRDLLTTTAGKLRLGSTDAGIAFAPVYSTGTTPVLVSGVHKKMNINLWKAESISLDFGDHKADLLNCQDSIISNTNVKEFWDGFEEVAKRQKIKGGETVVLKLKDWPSGEEFKAMMPARYEDLLKSLPLPEYCNPEGKLNLASHLPGFFVRPDLGPRLCSAYGVAAAKDQDIGTTNLHIEVSDVVNILAYVGIAKGNGLLSKAGVLKKFEEEDLDDLLRKRLKDSSELPGALWHIYAGKDADKIREFLQKIAKEQGLEVLPEHDPIRDQSWYVNKKLRQRLLEEYGVKTCTIVQFLGDAVILPAGALHQVQNFHSCIQVTEDFVSPEHLVQSFHLTQELRLSKEEINYDDKMQVKNILYHAVKEMVRALKINENEMEDVEEN</sequence>
<keyword evidence="11" id="KW-0560">Oxidoreductase</keyword>
<dbReference type="Pfam" id="PF22989">
    <property type="entry name" value="DUF7030"/>
    <property type="match status" value="1"/>
</dbReference>
<evidence type="ECO:0000313" key="23">
    <source>
        <dbReference type="Proteomes" id="UP000694390"/>
    </source>
</evidence>
<evidence type="ECO:0000256" key="18">
    <source>
        <dbReference type="ARBA" id="ARBA00069433"/>
    </source>
</evidence>
<proteinExistence type="inferred from homology"/>
<feature type="compositionally biased region" description="Basic and acidic residues" evidence="20">
    <location>
        <begin position="2015"/>
        <end position="2042"/>
    </location>
</feature>
<feature type="region of interest" description="Disordered" evidence="20">
    <location>
        <begin position="1216"/>
        <end position="1281"/>
    </location>
</feature>
<feature type="region of interest" description="Disordered" evidence="20">
    <location>
        <begin position="610"/>
        <end position="686"/>
    </location>
</feature>
<keyword evidence="5" id="KW-0479">Metal-binding</keyword>
<feature type="compositionally biased region" description="Basic and acidic residues" evidence="20">
    <location>
        <begin position="351"/>
        <end position="368"/>
    </location>
</feature>
<evidence type="ECO:0000256" key="8">
    <source>
        <dbReference type="ARBA" id="ARBA00022843"/>
    </source>
</evidence>
<evidence type="ECO:0000256" key="3">
    <source>
        <dbReference type="ARBA" id="ARBA00022499"/>
    </source>
</evidence>
<feature type="compositionally biased region" description="Polar residues" evidence="20">
    <location>
        <begin position="1048"/>
        <end position="1059"/>
    </location>
</feature>
<dbReference type="GO" id="GO:0003712">
    <property type="term" value="F:transcription coregulator activity"/>
    <property type="evidence" value="ECO:0007669"/>
    <property type="project" value="TreeGrafter"/>
</dbReference>
<feature type="region of interest" description="Disordered" evidence="20">
    <location>
        <begin position="1044"/>
        <end position="1069"/>
    </location>
</feature>
<comment type="function">
    <text evidence="17">Probable histone demethylase that specifically demethylates 'Lys-9' of histone H3, thereby playing a central role in histone code. Demethylation of Lys residue generates formaldehyde and succinate. May be involved in hormone-dependent transcriptional activation, by participating in recruitment to androgen-receptor target genes.</text>
</comment>
<dbReference type="Pfam" id="PF22987">
    <property type="entry name" value="Tudor_KDM3B"/>
    <property type="match status" value="1"/>
</dbReference>